<proteinExistence type="predicted"/>
<evidence type="ECO:0000313" key="1">
    <source>
        <dbReference type="EMBL" id="MDB7084062.1"/>
    </source>
</evidence>
<evidence type="ECO:0000313" key="2">
    <source>
        <dbReference type="Proteomes" id="UP001211987"/>
    </source>
</evidence>
<accession>A0AB35II34</accession>
<dbReference type="Proteomes" id="UP001211987">
    <property type="component" value="Unassembled WGS sequence"/>
</dbReference>
<dbReference type="EMBL" id="JAQLKE010000013">
    <property type="protein sequence ID" value="MDB7084062.1"/>
    <property type="molecule type" value="Genomic_DNA"/>
</dbReference>
<dbReference type="RefSeq" id="WP_003537536.1">
    <property type="nucleotide sequence ID" value="NZ_BAABXX010000001.1"/>
</dbReference>
<protein>
    <submittedName>
        <fullName evidence="1">Uncharacterized protein</fullName>
    </submittedName>
</protein>
<reference evidence="1" key="1">
    <citation type="submission" date="2023-01" db="EMBL/GenBank/DDBJ databases">
        <title>Human gut microbiome strain richness.</title>
        <authorList>
            <person name="Chen-Liaw A."/>
        </authorList>
    </citation>
    <scope>NUCLEOTIDE SEQUENCE</scope>
    <source>
        <strain evidence="1">1001217st2_G6_1001217B_191108</strain>
    </source>
</reference>
<sequence length="57" mass="6175">MTVAGHIIKVTPNRAIHNIGLNSCISEDNSDSLNIFAKTAESIIPINIKLRIGFGKK</sequence>
<dbReference type="GeneID" id="64195554"/>
<gene>
    <name evidence="1" type="ORF">PM738_09645</name>
</gene>
<dbReference type="AlphaFoldDB" id="A0AB35II34"/>
<comment type="caution">
    <text evidence="1">The sequence shown here is derived from an EMBL/GenBank/DDBJ whole genome shotgun (WGS) entry which is preliminary data.</text>
</comment>
<organism evidence="1 2">
    <name type="scientific">Thomasclavelia ramosa</name>
    <dbReference type="NCBI Taxonomy" id="1547"/>
    <lineage>
        <taxon>Bacteria</taxon>
        <taxon>Bacillati</taxon>
        <taxon>Bacillota</taxon>
        <taxon>Erysipelotrichia</taxon>
        <taxon>Erysipelotrichales</taxon>
        <taxon>Coprobacillaceae</taxon>
        <taxon>Thomasclavelia</taxon>
    </lineage>
</organism>
<name>A0AB35II34_9FIRM</name>